<evidence type="ECO:0000313" key="5">
    <source>
        <dbReference type="EMBL" id="SFT10760.1"/>
    </source>
</evidence>
<evidence type="ECO:0000313" key="6">
    <source>
        <dbReference type="Proteomes" id="UP000199239"/>
    </source>
</evidence>
<dbReference type="GO" id="GO:0003677">
    <property type="term" value="F:DNA binding"/>
    <property type="evidence" value="ECO:0007669"/>
    <property type="project" value="UniProtKB-KW"/>
</dbReference>
<dbReference type="Proteomes" id="UP000199239">
    <property type="component" value="Unassembled WGS sequence"/>
</dbReference>
<dbReference type="PROSITE" id="PS50995">
    <property type="entry name" value="HTH_MARR_2"/>
    <property type="match status" value="1"/>
</dbReference>
<dbReference type="AlphaFoldDB" id="A0A1I6VAY4"/>
<dbReference type="InterPro" id="IPR000835">
    <property type="entry name" value="HTH_MarR-typ"/>
</dbReference>
<evidence type="ECO:0000256" key="2">
    <source>
        <dbReference type="ARBA" id="ARBA00023125"/>
    </source>
</evidence>
<dbReference type="Pfam" id="PF01047">
    <property type="entry name" value="MarR"/>
    <property type="match status" value="1"/>
</dbReference>
<dbReference type="STRING" id="394264.SAMN04488040_3161"/>
<keyword evidence="1" id="KW-0805">Transcription regulation</keyword>
<sequence length="147" mass="15775">MPINAMPGHLIRRLHQLSTATFSEQMKAAGIDMTSVQFAALQTIHEAPGIDQARLAHHIAYDRATIGGVVDRLERKGWVTRSINPEDKRARRVALTGRGRAVLQKAAPIISALQGNILSGLSDAECAQFIALAAKAVAVEGGFDPSR</sequence>
<reference evidence="6" key="1">
    <citation type="submission" date="2016-10" db="EMBL/GenBank/DDBJ databases">
        <authorList>
            <person name="Varghese N."/>
            <person name="Submissions S."/>
        </authorList>
    </citation>
    <scope>NUCLEOTIDE SEQUENCE [LARGE SCALE GENOMIC DNA]</scope>
    <source>
        <strain evidence="6">DSM 23422</strain>
    </source>
</reference>
<dbReference type="InterPro" id="IPR036388">
    <property type="entry name" value="WH-like_DNA-bd_sf"/>
</dbReference>
<dbReference type="InterPro" id="IPR023187">
    <property type="entry name" value="Tscrpt_reg_MarR-type_CS"/>
</dbReference>
<dbReference type="SUPFAM" id="SSF46785">
    <property type="entry name" value="Winged helix' DNA-binding domain"/>
    <property type="match status" value="1"/>
</dbReference>
<dbReference type="PANTHER" id="PTHR33164:SF95">
    <property type="entry name" value="TRANSCRIPTIONAL REGULATOR"/>
    <property type="match status" value="1"/>
</dbReference>
<evidence type="ECO:0000256" key="1">
    <source>
        <dbReference type="ARBA" id="ARBA00023015"/>
    </source>
</evidence>
<dbReference type="PROSITE" id="PS01117">
    <property type="entry name" value="HTH_MARR_1"/>
    <property type="match status" value="1"/>
</dbReference>
<name>A0A1I6VAY4_9RHOB</name>
<dbReference type="EMBL" id="FPAJ01000006">
    <property type="protein sequence ID" value="SFT10760.1"/>
    <property type="molecule type" value="Genomic_DNA"/>
</dbReference>
<proteinExistence type="predicted"/>
<dbReference type="GO" id="GO:0006950">
    <property type="term" value="P:response to stress"/>
    <property type="evidence" value="ECO:0007669"/>
    <property type="project" value="TreeGrafter"/>
</dbReference>
<dbReference type="InterPro" id="IPR036390">
    <property type="entry name" value="WH_DNA-bd_sf"/>
</dbReference>
<dbReference type="InterPro" id="IPR039422">
    <property type="entry name" value="MarR/SlyA-like"/>
</dbReference>
<dbReference type="Gene3D" id="1.10.10.10">
    <property type="entry name" value="Winged helix-like DNA-binding domain superfamily/Winged helix DNA-binding domain"/>
    <property type="match status" value="1"/>
</dbReference>
<keyword evidence="2" id="KW-0238">DNA-binding</keyword>
<gene>
    <name evidence="5" type="ORF">SAMN04488040_3161</name>
</gene>
<evidence type="ECO:0000256" key="3">
    <source>
        <dbReference type="ARBA" id="ARBA00023163"/>
    </source>
</evidence>
<dbReference type="PRINTS" id="PR00598">
    <property type="entry name" value="HTHMARR"/>
</dbReference>
<dbReference type="PANTHER" id="PTHR33164">
    <property type="entry name" value="TRANSCRIPTIONAL REGULATOR, MARR FAMILY"/>
    <property type="match status" value="1"/>
</dbReference>
<dbReference type="SMART" id="SM00347">
    <property type="entry name" value="HTH_MARR"/>
    <property type="match status" value="1"/>
</dbReference>
<protein>
    <submittedName>
        <fullName evidence="5">Transcriptional regulator, MarR family</fullName>
    </submittedName>
</protein>
<evidence type="ECO:0000259" key="4">
    <source>
        <dbReference type="PROSITE" id="PS50995"/>
    </source>
</evidence>
<feature type="domain" description="HTH marR-type" evidence="4">
    <location>
        <begin position="7"/>
        <end position="138"/>
    </location>
</feature>
<accession>A0A1I6VAY4</accession>
<organism evidence="5 6">
    <name type="scientific">Sulfitobacter marinus</name>
    <dbReference type="NCBI Taxonomy" id="394264"/>
    <lineage>
        <taxon>Bacteria</taxon>
        <taxon>Pseudomonadati</taxon>
        <taxon>Pseudomonadota</taxon>
        <taxon>Alphaproteobacteria</taxon>
        <taxon>Rhodobacterales</taxon>
        <taxon>Roseobacteraceae</taxon>
        <taxon>Sulfitobacter</taxon>
    </lineage>
</organism>
<dbReference type="GO" id="GO:0003700">
    <property type="term" value="F:DNA-binding transcription factor activity"/>
    <property type="evidence" value="ECO:0007669"/>
    <property type="project" value="InterPro"/>
</dbReference>
<keyword evidence="3" id="KW-0804">Transcription</keyword>
<keyword evidence="6" id="KW-1185">Reference proteome</keyword>